<dbReference type="SUPFAM" id="SSF52980">
    <property type="entry name" value="Restriction endonuclease-like"/>
    <property type="match status" value="1"/>
</dbReference>
<keyword evidence="3" id="KW-0378">Hydrolase</keyword>
<dbReference type="EMBL" id="CP003154">
    <property type="protein sequence ID" value="AFL75695.1"/>
    <property type="molecule type" value="Genomic_DNA"/>
</dbReference>
<dbReference type="REBASE" id="48986">
    <property type="entry name" value="Tvi198Mrr2P"/>
</dbReference>
<evidence type="ECO:0000313" key="3">
    <source>
        <dbReference type="EMBL" id="AFL75695.1"/>
    </source>
</evidence>
<gene>
    <name evidence="3" type="ordered locus">Thivi_3853</name>
</gene>
<dbReference type="GO" id="GO:0003677">
    <property type="term" value="F:DNA binding"/>
    <property type="evidence" value="ECO:0007669"/>
    <property type="project" value="InterPro"/>
</dbReference>
<dbReference type="InterPro" id="IPR011335">
    <property type="entry name" value="Restrct_endonuc-II-like"/>
</dbReference>
<dbReference type="HOGENOM" id="CLU_1249390_0_0_6"/>
<proteinExistence type="predicted"/>
<reference evidence="3 4" key="1">
    <citation type="submission" date="2012-06" db="EMBL/GenBank/DDBJ databases">
        <title>Complete sequence of Thiocystis violascens DSM 198.</title>
        <authorList>
            <consortium name="US DOE Joint Genome Institute"/>
            <person name="Lucas S."/>
            <person name="Han J."/>
            <person name="Lapidus A."/>
            <person name="Cheng J.-F."/>
            <person name="Goodwin L."/>
            <person name="Pitluck S."/>
            <person name="Peters L."/>
            <person name="Ovchinnikova G."/>
            <person name="Teshima H."/>
            <person name="Detter J.C."/>
            <person name="Han C."/>
            <person name="Tapia R."/>
            <person name="Land M."/>
            <person name="Hauser L."/>
            <person name="Kyrpides N."/>
            <person name="Ivanova N."/>
            <person name="Pagani I."/>
            <person name="Vogl K."/>
            <person name="Liu Z."/>
            <person name="Frigaard N.-U."/>
            <person name="Bryant D."/>
            <person name="Woyke T."/>
        </authorList>
    </citation>
    <scope>NUCLEOTIDE SEQUENCE [LARGE SCALE GENOMIC DNA]</scope>
    <source>
        <strain evidence="4">ATCC 17096 / DSM 198 / 6111</strain>
    </source>
</reference>
<dbReference type="InterPro" id="IPR011856">
    <property type="entry name" value="tRNA_endonuc-like_dom_sf"/>
</dbReference>
<keyword evidence="3" id="KW-0255">Endonuclease</keyword>
<dbReference type="InterPro" id="IPR052906">
    <property type="entry name" value="Type_IV_Methyl-Rstrct_Enzyme"/>
</dbReference>
<feature type="domain" description="Restriction endonuclease type IV Mrr" evidence="2">
    <location>
        <begin position="118"/>
        <end position="234"/>
    </location>
</feature>
<accession>I3YFC7</accession>
<protein>
    <submittedName>
        <fullName evidence="3">Restriction endonuclease</fullName>
    </submittedName>
</protein>
<dbReference type="PANTHER" id="PTHR30015:SF7">
    <property type="entry name" value="TYPE IV METHYL-DIRECTED RESTRICTION ENZYME ECOKMRR"/>
    <property type="match status" value="1"/>
</dbReference>
<evidence type="ECO:0000313" key="4">
    <source>
        <dbReference type="Proteomes" id="UP000006062"/>
    </source>
</evidence>
<dbReference type="Gene3D" id="3.40.1350.10">
    <property type="match status" value="1"/>
</dbReference>
<dbReference type="AlphaFoldDB" id="I3YFC7"/>
<evidence type="ECO:0000256" key="1">
    <source>
        <dbReference type="SAM" id="MobiDB-lite"/>
    </source>
</evidence>
<dbReference type="InterPro" id="IPR007560">
    <property type="entry name" value="Restrct_endonuc_IV_Mrr"/>
</dbReference>
<dbReference type="Pfam" id="PF04471">
    <property type="entry name" value="Mrr_cat"/>
    <property type="match status" value="1"/>
</dbReference>
<evidence type="ECO:0000259" key="2">
    <source>
        <dbReference type="Pfam" id="PF04471"/>
    </source>
</evidence>
<dbReference type="Proteomes" id="UP000006062">
    <property type="component" value="Chromosome"/>
</dbReference>
<organism evidence="3 4">
    <name type="scientific">Thiocystis violascens (strain ATCC 17096 / DSM 198 / 6111)</name>
    <name type="common">Chromatium violascens</name>
    <dbReference type="NCBI Taxonomy" id="765911"/>
    <lineage>
        <taxon>Bacteria</taxon>
        <taxon>Pseudomonadati</taxon>
        <taxon>Pseudomonadota</taxon>
        <taxon>Gammaproteobacteria</taxon>
        <taxon>Chromatiales</taxon>
        <taxon>Chromatiaceae</taxon>
        <taxon>Thiocystis</taxon>
    </lineage>
</organism>
<dbReference type="eggNOG" id="COG1715">
    <property type="taxonomic scope" value="Bacteria"/>
</dbReference>
<keyword evidence="4" id="KW-1185">Reference proteome</keyword>
<name>I3YFC7_THIV6</name>
<sequence>MEELTTPPLQKRKRRKTPLPPPDMGAHRRNARKASDKLKSGERLSDEELISLFKADYIENEKLEKVISLYGQDESLKLFAGFDWSRKKRLVEIQSRIICLNIELELIEYFKKHPEQLYTISPRKFEEFVAAVFRNHGFEVQLTPETRDGGMDIIAVHKSPLTGSTVSLIECKRYTPDNKVGIGVVQRLLGNVIQQEAHKGVVVTTSFFTRDAIAVSKQSRNILTLSDYSSIMSWLTSV</sequence>
<dbReference type="GO" id="GO:0015666">
    <property type="term" value="F:restriction endodeoxyribonuclease activity"/>
    <property type="evidence" value="ECO:0007669"/>
    <property type="project" value="TreeGrafter"/>
</dbReference>
<dbReference type="GO" id="GO:0009307">
    <property type="term" value="P:DNA restriction-modification system"/>
    <property type="evidence" value="ECO:0007669"/>
    <property type="project" value="InterPro"/>
</dbReference>
<dbReference type="PANTHER" id="PTHR30015">
    <property type="entry name" value="MRR RESTRICTION SYSTEM PROTEIN"/>
    <property type="match status" value="1"/>
</dbReference>
<dbReference type="KEGG" id="tvi:Thivi_3853"/>
<keyword evidence="3" id="KW-0540">Nuclease</keyword>
<feature type="region of interest" description="Disordered" evidence="1">
    <location>
        <begin position="1"/>
        <end position="40"/>
    </location>
</feature>
<dbReference type="STRING" id="765911.Thivi_3853"/>
<dbReference type="RefSeq" id="WP_014780084.1">
    <property type="nucleotide sequence ID" value="NC_018012.1"/>
</dbReference>